<gene>
    <name evidence="4" type="ORF">AS180_21100</name>
</gene>
<accession>A0A0V8JAN1</accession>
<evidence type="ECO:0000256" key="1">
    <source>
        <dbReference type="ARBA" id="ARBA00010088"/>
    </source>
</evidence>
<dbReference type="AlphaFoldDB" id="A0A0V8JAN1"/>
<dbReference type="RefSeq" id="WP_061786695.1">
    <property type="nucleotide sequence ID" value="NZ_KQ758752.1"/>
</dbReference>
<feature type="domain" description="AB hydrolase-1" evidence="3">
    <location>
        <begin position="34"/>
        <end position="305"/>
    </location>
</feature>
<comment type="caution">
    <text evidence="4">The sequence shown here is derived from an EMBL/GenBank/DDBJ whole genome shotgun (WGS) entry which is preliminary data.</text>
</comment>
<evidence type="ECO:0000256" key="2">
    <source>
        <dbReference type="ARBA" id="ARBA00022801"/>
    </source>
</evidence>
<dbReference type="EMBL" id="LNQP01000138">
    <property type="protein sequence ID" value="KSU83985.1"/>
    <property type="molecule type" value="Genomic_DNA"/>
</dbReference>
<protein>
    <recommendedName>
        <fullName evidence="3">AB hydrolase-1 domain-containing protein</fullName>
    </recommendedName>
</protein>
<dbReference type="Gene3D" id="3.40.50.1820">
    <property type="entry name" value="alpha/beta hydrolase"/>
    <property type="match status" value="1"/>
</dbReference>
<dbReference type="Pfam" id="PF00561">
    <property type="entry name" value="Abhydrolase_1"/>
    <property type="match status" value="1"/>
</dbReference>
<dbReference type="InterPro" id="IPR029058">
    <property type="entry name" value="AB_hydrolase_fold"/>
</dbReference>
<proteinExistence type="inferred from homology"/>
<dbReference type="InterPro" id="IPR002410">
    <property type="entry name" value="Peptidase_S33"/>
</dbReference>
<dbReference type="SUPFAM" id="SSF53474">
    <property type="entry name" value="alpha/beta-Hydrolases"/>
    <property type="match status" value="1"/>
</dbReference>
<evidence type="ECO:0000313" key="4">
    <source>
        <dbReference type="EMBL" id="KSU83985.1"/>
    </source>
</evidence>
<dbReference type="InterPro" id="IPR000073">
    <property type="entry name" value="AB_hydrolase_1"/>
</dbReference>
<dbReference type="GO" id="GO:0006508">
    <property type="term" value="P:proteolysis"/>
    <property type="evidence" value="ECO:0007669"/>
    <property type="project" value="InterPro"/>
</dbReference>
<dbReference type="PANTHER" id="PTHR12277">
    <property type="entry name" value="ALPHA/BETA HYDROLASE DOMAIN-CONTAINING PROTEIN"/>
    <property type="match status" value="1"/>
</dbReference>
<reference evidence="4 5" key="1">
    <citation type="submission" date="2015-11" db="EMBL/GenBank/DDBJ databases">
        <title>Bacillus caseinolyticus sp nov.</title>
        <authorList>
            <person name="Dastager S.G."/>
            <person name="Mawlankar R."/>
        </authorList>
    </citation>
    <scope>NUCLEOTIDE SEQUENCE [LARGE SCALE GENOMIC DNA]</scope>
    <source>
        <strain evidence="4 5">SGD-V-76</strain>
    </source>
</reference>
<comment type="similarity">
    <text evidence="1">Belongs to the peptidase S33 family.</text>
</comment>
<keyword evidence="2" id="KW-0378">Hydrolase</keyword>
<dbReference type="Proteomes" id="UP000053681">
    <property type="component" value="Unassembled WGS sequence"/>
</dbReference>
<organism evidence="4 5">
    <name type="scientific">Priestia veravalensis</name>
    <dbReference type="NCBI Taxonomy" id="1414648"/>
    <lineage>
        <taxon>Bacteria</taxon>
        <taxon>Bacillati</taxon>
        <taxon>Bacillota</taxon>
        <taxon>Bacilli</taxon>
        <taxon>Bacillales</taxon>
        <taxon>Bacillaceae</taxon>
        <taxon>Priestia</taxon>
    </lineage>
</organism>
<name>A0A0V8JAN1_9BACI</name>
<evidence type="ECO:0000313" key="5">
    <source>
        <dbReference type="Proteomes" id="UP000053681"/>
    </source>
</evidence>
<evidence type="ECO:0000259" key="3">
    <source>
        <dbReference type="Pfam" id="PF00561"/>
    </source>
</evidence>
<dbReference type="PRINTS" id="PR00793">
    <property type="entry name" value="PROAMNOPTASE"/>
</dbReference>
<keyword evidence="5" id="KW-1185">Reference proteome</keyword>
<dbReference type="GO" id="GO:0004177">
    <property type="term" value="F:aminopeptidase activity"/>
    <property type="evidence" value="ECO:0007669"/>
    <property type="project" value="UniProtKB-EC"/>
</dbReference>
<sequence length="318" mass="36472">MSSKEKSIQFFKEFIDIDGHQNGMFIETVSLENPVLLFLHGGPGFPQYPVIKQSGMGWEEDFTVCYLEQRGTGMSYNASTQGDITLGQLISDALIVTEYLKTKFKKEKIYLCGHSWGTFLGSIVVHRYPENYHAYIGIGQMGRHFESNKDTYEFLLETAIKKGDKKAEKDIRSVTFTEDFYKSKGYRRILGRYLNRFGGGTKKVGYSNWQSLKDLFSCRHYSWKERVNIPKGIFASYDALSEAIAKSDVSLLAPKIEVPVFIIHGVDDYSTSYREAKRFYEKLDASSKKLFSFNNCAHSPFIEDPNAFRNILQTEVLR</sequence>